<dbReference type="Gene3D" id="1.10.150.520">
    <property type="match status" value="1"/>
</dbReference>
<accession>A0A0F3HK91</accession>
<evidence type="ECO:0000256" key="1">
    <source>
        <dbReference type="ARBA" id="ARBA00001946"/>
    </source>
</evidence>
<evidence type="ECO:0000313" key="5">
    <source>
        <dbReference type="EMBL" id="KJU94467.1"/>
    </source>
</evidence>
<evidence type="ECO:0000256" key="2">
    <source>
        <dbReference type="ARBA" id="ARBA00022723"/>
    </source>
</evidence>
<gene>
    <name evidence="5" type="ORF">TZ96_00620</name>
</gene>
<dbReference type="GO" id="GO:0044281">
    <property type="term" value="P:small molecule metabolic process"/>
    <property type="evidence" value="ECO:0007669"/>
    <property type="project" value="UniProtKB-ARBA"/>
</dbReference>
<dbReference type="PATRIC" id="fig|28037.218.peg.590"/>
<evidence type="ECO:0000256" key="3">
    <source>
        <dbReference type="ARBA" id="ARBA00022801"/>
    </source>
</evidence>
<dbReference type="AlphaFoldDB" id="A0A0F3HK91"/>
<dbReference type="PANTHER" id="PTHR46470">
    <property type="entry name" value="N-ACYLNEURAMINATE-9-PHOSPHATASE"/>
    <property type="match status" value="1"/>
</dbReference>
<keyword evidence="3" id="KW-0378">Hydrolase</keyword>
<dbReference type="NCBIfam" id="TIGR01549">
    <property type="entry name" value="HAD-SF-IA-v1"/>
    <property type="match status" value="1"/>
</dbReference>
<dbReference type="Pfam" id="PF00702">
    <property type="entry name" value="Hydrolase"/>
    <property type="match status" value="1"/>
</dbReference>
<dbReference type="GO" id="GO:0046872">
    <property type="term" value="F:metal ion binding"/>
    <property type="evidence" value="ECO:0007669"/>
    <property type="project" value="UniProtKB-KW"/>
</dbReference>
<dbReference type="InterPro" id="IPR023214">
    <property type="entry name" value="HAD_sf"/>
</dbReference>
<comment type="caution">
    <text evidence="5">The sequence shown here is derived from an EMBL/GenBank/DDBJ whole genome shotgun (WGS) entry which is preliminary data.</text>
</comment>
<dbReference type="Gene3D" id="3.40.50.1000">
    <property type="entry name" value="HAD superfamily/HAD-like"/>
    <property type="match status" value="1"/>
</dbReference>
<comment type="cofactor">
    <cofactor evidence="1">
        <name>Mg(2+)</name>
        <dbReference type="ChEBI" id="CHEBI:18420"/>
    </cofactor>
</comment>
<dbReference type="PANTHER" id="PTHR46470:SF2">
    <property type="entry name" value="GLYCERALDEHYDE 3-PHOSPHATE PHOSPHATASE"/>
    <property type="match status" value="1"/>
</dbReference>
<proteinExistence type="predicted"/>
<dbReference type="InterPro" id="IPR006439">
    <property type="entry name" value="HAD-SF_hydro_IA"/>
</dbReference>
<sequence>MNLNKEVRWKDKQYIAFDFFDTTIHRNCHPEVILFEWSKKISIYFSFKISATEIYSIRKKSEIHEKQEKQLEEIKYERLLQLVFYTILSRLKSDVTDYNLEDFLIYARTCEEEIELRHISIDTDTINFIEFLKQNGKKIILISDFYSDKKLIEKIMVSLGIRNYFSKIFISSEIGLRKSSGNLYEYVINELSCKPINLLMIGDNIYSDVKVPKKLGIDSYHKSYSDSHVTVSPNDIVKAMNNVVSQACTESLFNLYIPEILYFISKLYKELSVNKASDILFCAREGFFIKKLFDLYQKKMNLKLINSHYFYVSRKSTLYPSFKNIEDEDFEVIFRQFPEITLENFLINLNFSDNDINNISKQTEIKQTDKVSDKSIINKLKQNKLFKDVYDLNCKEEKYSFREYLKSVGVENDNSTINMVDIGWKGTIQDNIQKAFPSLNIKGYYMGLNFQRYSTTNSMNKTGILFTDDPQKTKFFNLFNYKYLFYERIFVADHGPTVRYETMNGVGLPILDTDENHIEIYRFSEEFQITFFNTFEKILDLFNESLVTPDELFNEIANLSLKKHCIYLPRLSVSIKKLDRAAKENFGIIKSTKRNSDNKVRNFWKNRNFLFLDYIYKAYGKNRLLNPILDIYGYFVYLIKTLQIKIVGDI</sequence>
<name>A0A0F3HK91_9STRE</name>
<dbReference type="RefSeq" id="WP_045762842.1">
    <property type="nucleotide sequence ID" value="NZ_JYOV01000008.1"/>
</dbReference>
<protein>
    <submittedName>
        <fullName evidence="5">DUMP phosphatase</fullName>
    </submittedName>
</protein>
<dbReference type="InterPro" id="IPR051400">
    <property type="entry name" value="HAD-like_hydrolase"/>
</dbReference>
<dbReference type="EMBL" id="JYOV01000008">
    <property type="protein sequence ID" value="KJU94467.1"/>
    <property type="molecule type" value="Genomic_DNA"/>
</dbReference>
<keyword evidence="4" id="KW-0460">Magnesium</keyword>
<dbReference type="GO" id="GO:0016791">
    <property type="term" value="F:phosphatase activity"/>
    <property type="evidence" value="ECO:0007669"/>
    <property type="project" value="TreeGrafter"/>
</dbReference>
<keyword evidence="2" id="KW-0479">Metal-binding</keyword>
<dbReference type="InterPro" id="IPR036412">
    <property type="entry name" value="HAD-like_sf"/>
</dbReference>
<dbReference type="SUPFAM" id="SSF56784">
    <property type="entry name" value="HAD-like"/>
    <property type="match status" value="1"/>
</dbReference>
<evidence type="ECO:0000256" key="4">
    <source>
        <dbReference type="ARBA" id="ARBA00022842"/>
    </source>
</evidence>
<evidence type="ECO:0000313" key="6">
    <source>
        <dbReference type="Proteomes" id="UP000033405"/>
    </source>
</evidence>
<reference evidence="5 6" key="1">
    <citation type="submission" date="2015-02" db="EMBL/GenBank/DDBJ databases">
        <title>Evolution of amylase-binding proteins of oral streptococcal species.</title>
        <authorList>
            <person name="Haase E.M."/>
        </authorList>
    </citation>
    <scope>NUCLEOTIDE SEQUENCE [LARGE SCALE GENOMIC DNA]</scope>
    <source>
        <strain evidence="5 6">UC6950A</strain>
    </source>
</reference>
<dbReference type="Proteomes" id="UP000033405">
    <property type="component" value="Unassembled WGS sequence"/>
</dbReference>
<organism evidence="5 6">
    <name type="scientific">Streptococcus infantis</name>
    <dbReference type="NCBI Taxonomy" id="68892"/>
    <lineage>
        <taxon>Bacteria</taxon>
        <taxon>Bacillati</taxon>
        <taxon>Bacillota</taxon>
        <taxon>Bacilli</taxon>
        <taxon>Lactobacillales</taxon>
        <taxon>Streptococcaceae</taxon>
        <taxon>Streptococcus</taxon>
    </lineage>
</organism>